<dbReference type="WBParaSite" id="maker-unitig_26691-snap-gene-0.1-mRNA-1">
    <property type="protein sequence ID" value="maker-unitig_26691-snap-gene-0.1-mRNA-1"/>
    <property type="gene ID" value="maker-unitig_26691-snap-gene-0.1"/>
</dbReference>
<reference evidence="4" key="1">
    <citation type="submission" date="2016-11" db="UniProtKB">
        <authorList>
            <consortium name="WormBaseParasite"/>
        </authorList>
    </citation>
    <scope>IDENTIFICATION</scope>
</reference>
<proteinExistence type="predicted"/>
<accession>A0A1I8FAW9</accession>
<keyword evidence="2" id="KW-0472">Membrane</keyword>
<feature type="region of interest" description="Disordered" evidence="1">
    <location>
        <begin position="1"/>
        <end position="29"/>
    </location>
</feature>
<sequence>DESLAPSRGASLNRSRTFEGGDDTDSLANPASDIQGGFVQIEREHQLQNVPTNSHAKNATQNRSLLSCIAFLAILGLCYPVFHFLLFDTNSRGATSVDELTAERQRRLHPSLRLESWGECFQAAPNLLVAVASSQADLAGRDQLRRLWRRKWRLQSGAAQLVFFVRYAASAPRDLVVEEFHRRQDLMLNAALEWQTDAAMLRWATAWYLERCPRTPYLLFVGDWPALNVRLVALHTAGGGVGAALAERHNVTAASVRQQGQLAVLQGKTSGDCWTFCESNSTQAAAMGQTSQRAAFAAFKLPAIAQERMG</sequence>
<keyword evidence="2" id="KW-0812">Transmembrane</keyword>
<dbReference type="AlphaFoldDB" id="A0A1I8FAW9"/>
<keyword evidence="3" id="KW-1185">Reference proteome</keyword>
<organism evidence="3 4">
    <name type="scientific">Macrostomum lignano</name>
    <dbReference type="NCBI Taxonomy" id="282301"/>
    <lineage>
        <taxon>Eukaryota</taxon>
        <taxon>Metazoa</taxon>
        <taxon>Spiralia</taxon>
        <taxon>Lophotrochozoa</taxon>
        <taxon>Platyhelminthes</taxon>
        <taxon>Rhabditophora</taxon>
        <taxon>Macrostomorpha</taxon>
        <taxon>Macrostomida</taxon>
        <taxon>Macrostomidae</taxon>
        <taxon>Macrostomum</taxon>
    </lineage>
</organism>
<evidence type="ECO:0000313" key="4">
    <source>
        <dbReference type="WBParaSite" id="maker-unitig_26691-snap-gene-0.1-mRNA-1"/>
    </source>
</evidence>
<evidence type="ECO:0000313" key="3">
    <source>
        <dbReference type="Proteomes" id="UP000095280"/>
    </source>
</evidence>
<feature type="transmembrane region" description="Helical" evidence="2">
    <location>
        <begin position="65"/>
        <end position="87"/>
    </location>
</feature>
<evidence type="ECO:0000256" key="1">
    <source>
        <dbReference type="SAM" id="MobiDB-lite"/>
    </source>
</evidence>
<dbReference type="Proteomes" id="UP000095280">
    <property type="component" value="Unplaced"/>
</dbReference>
<evidence type="ECO:0000256" key="2">
    <source>
        <dbReference type="SAM" id="Phobius"/>
    </source>
</evidence>
<name>A0A1I8FAW9_9PLAT</name>
<protein>
    <submittedName>
        <fullName evidence="4">Hexosyltransferase</fullName>
    </submittedName>
</protein>
<keyword evidence="2" id="KW-1133">Transmembrane helix</keyword>